<evidence type="ECO:0000256" key="2">
    <source>
        <dbReference type="ARBA" id="ARBA00022617"/>
    </source>
</evidence>
<dbReference type="SFLD" id="SFLDS00052">
    <property type="entry name" value="Ferric_Reductase_Domain"/>
    <property type="match status" value="1"/>
</dbReference>
<feature type="transmembrane region" description="Helical" evidence="11">
    <location>
        <begin position="151"/>
        <end position="169"/>
    </location>
</feature>
<dbReference type="Pfam" id="PF08030">
    <property type="entry name" value="NAD_binding_6"/>
    <property type="match status" value="1"/>
</dbReference>
<gene>
    <name evidence="16" type="ORF">E3Q01_04228</name>
    <name evidence="15" type="ORF">E3Q03_04192</name>
    <name evidence="14" type="ORF">E3Q17_03923</name>
    <name evidence="13" type="ORF">E3Q22_03992</name>
</gene>
<proteinExistence type="predicted"/>
<dbReference type="GO" id="GO:0046872">
    <property type="term" value="F:metal ion binding"/>
    <property type="evidence" value="ECO:0007669"/>
    <property type="project" value="UniProtKB-KW"/>
</dbReference>
<dbReference type="Proteomes" id="UP000305362">
    <property type="component" value="Unassembled WGS sequence"/>
</dbReference>
<keyword evidence="6 11" id="KW-1133">Transmembrane helix</keyword>
<dbReference type="InterPro" id="IPR013130">
    <property type="entry name" value="Fe3_Rdtase_TM_dom"/>
</dbReference>
<dbReference type="AlphaFoldDB" id="A0A4T0R222"/>
<keyword evidence="3 11" id="KW-0812">Transmembrane</keyword>
<dbReference type="Proteomes" id="UP000307169">
    <property type="component" value="Unassembled WGS sequence"/>
</dbReference>
<keyword evidence="9" id="KW-0813">Transport</keyword>
<evidence type="ECO:0000313" key="14">
    <source>
        <dbReference type="EMBL" id="TIB96258.1"/>
    </source>
</evidence>
<feature type="transmembrane region" description="Helical" evidence="11">
    <location>
        <begin position="110"/>
        <end position="131"/>
    </location>
</feature>
<dbReference type="GO" id="GO:0006811">
    <property type="term" value="P:monoatomic ion transport"/>
    <property type="evidence" value="ECO:0007669"/>
    <property type="project" value="UniProtKB-KW"/>
</dbReference>
<evidence type="ECO:0000256" key="8">
    <source>
        <dbReference type="ARBA" id="ARBA00023004"/>
    </source>
</evidence>
<dbReference type="GO" id="GO:0042554">
    <property type="term" value="P:superoxide anion generation"/>
    <property type="evidence" value="ECO:0007669"/>
    <property type="project" value="TreeGrafter"/>
</dbReference>
<dbReference type="InterPro" id="IPR017927">
    <property type="entry name" value="FAD-bd_FR_type"/>
</dbReference>
<name>A0A4T0R222_9BASI</name>
<comment type="caution">
    <text evidence="14">The sequence shown here is derived from an EMBL/GenBank/DDBJ whole genome shotgun (WGS) entry which is preliminary data.</text>
</comment>
<dbReference type="Pfam" id="PF08022">
    <property type="entry name" value="FAD_binding_8"/>
    <property type="match status" value="1"/>
</dbReference>
<dbReference type="GO" id="GO:0043020">
    <property type="term" value="C:NADPH oxidase complex"/>
    <property type="evidence" value="ECO:0007669"/>
    <property type="project" value="TreeGrafter"/>
</dbReference>
<evidence type="ECO:0000313" key="15">
    <source>
        <dbReference type="EMBL" id="TIC58598.1"/>
    </source>
</evidence>
<keyword evidence="2" id="KW-0349">Heme</keyword>
<dbReference type="EMBL" id="SPRV01000082">
    <property type="protein sequence ID" value="TIC58598.1"/>
    <property type="molecule type" value="Genomic_DNA"/>
</dbReference>
<evidence type="ECO:0000256" key="7">
    <source>
        <dbReference type="ARBA" id="ARBA00023002"/>
    </source>
</evidence>
<dbReference type="Proteomes" id="UP000310685">
    <property type="component" value="Unassembled WGS sequence"/>
</dbReference>
<dbReference type="InterPro" id="IPR017938">
    <property type="entry name" value="Riboflavin_synthase-like_b-brl"/>
</dbReference>
<evidence type="ECO:0000256" key="11">
    <source>
        <dbReference type="SAM" id="Phobius"/>
    </source>
</evidence>
<evidence type="ECO:0000313" key="18">
    <source>
        <dbReference type="Proteomes" id="UP000307169"/>
    </source>
</evidence>
<dbReference type="Gene3D" id="2.40.30.10">
    <property type="entry name" value="Translation factors"/>
    <property type="match status" value="1"/>
</dbReference>
<feature type="domain" description="FAD-binding FR-type" evidence="12">
    <location>
        <begin position="284"/>
        <end position="412"/>
    </location>
</feature>
<keyword evidence="5" id="KW-0249">Electron transport</keyword>
<dbReference type="SUPFAM" id="SSF52343">
    <property type="entry name" value="Ferredoxin reductase-like, C-terminal NADP-linked domain"/>
    <property type="match status" value="1"/>
</dbReference>
<dbReference type="InterPro" id="IPR013121">
    <property type="entry name" value="Fe_red_NAD-bd_6"/>
</dbReference>
<keyword evidence="8" id="KW-0408">Iron</keyword>
<dbReference type="GO" id="GO:0006952">
    <property type="term" value="P:defense response"/>
    <property type="evidence" value="ECO:0007669"/>
    <property type="project" value="TreeGrafter"/>
</dbReference>
<dbReference type="EMBL" id="SPRC01000063">
    <property type="protein sequence ID" value="TIB75454.1"/>
    <property type="molecule type" value="Genomic_DNA"/>
</dbReference>
<evidence type="ECO:0000313" key="20">
    <source>
        <dbReference type="Proteomes" id="UP000310708"/>
    </source>
</evidence>
<dbReference type="PANTHER" id="PTHR11972">
    <property type="entry name" value="NADPH OXIDASE"/>
    <property type="match status" value="1"/>
</dbReference>
<dbReference type="FunFam" id="3.40.50.80:FF:000004">
    <property type="entry name" value="NADPH oxidase isoform 2"/>
    <property type="match status" value="1"/>
</dbReference>
<organism evidence="14 18">
    <name type="scientific">Wallemia mellicola</name>
    <dbReference type="NCBI Taxonomy" id="1708541"/>
    <lineage>
        <taxon>Eukaryota</taxon>
        <taxon>Fungi</taxon>
        <taxon>Dikarya</taxon>
        <taxon>Basidiomycota</taxon>
        <taxon>Wallemiomycotina</taxon>
        <taxon>Wallemiomycetes</taxon>
        <taxon>Wallemiales</taxon>
        <taxon>Wallemiaceae</taxon>
        <taxon>Wallemia</taxon>
    </lineage>
</organism>
<evidence type="ECO:0000256" key="6">
    <source>
        <dbReference type="ARBA" id="ARBA00022989"/>
    </source>
</evidence>
<dbReference type="CDD" id="cd06186">
    <property type="entry name" value="NOX_Duox_like_FAD_NADP"/>
    <property type="match status" value="1"/>
</dbReference>
<evidence type="ECO:0000313" key="19">
    <source>
        <dbReference type="Proteomes" id="UP000310685"/>
    </source>
</evidence>
<dbReference type="GO" id="GO:0016175">
    <property type="term" value="F:superoxide-generating NAD(P)H oxidase activity"/>
    <property type="evidence" value="ECO:0007669"/>
    <property type="project" value="TreeGrafter"/>
</dbReference>
<sequence length="583" mass="66230">MSIEYPTTAHLRHRKVNSLNKVQDGQTLSYKDLHNQQKHLTIINRLRIFLLNDGLSYLFIAVWVLISSLVFGLGFVHYDLNDDAHLSGRGDAHIIQARTIFGKSFVSAKSAALCLHINIAFILFPVCRTLVSFARSTPLGQVIPFDKNIDFHKIVGYAICFFTVIHVLSHQSNFARLAIHNGTGFKGFFFSNFASGPGATGWIMLLCLMTMLYFARQKKLRRANVGYERFWYSHHLFIPFFILWQSHGMFCMIQPDSPPYCNYNVVGVFWKYWIAGGVIYIGERLLREYRARKLTYISKVIQHPSKVIELQIRKEGIRTQAGQYIFLNCPAISLWQWHPFTLTSAPEEDYISVHIRIAGDFTKALAAKLGCDLDQEDKVIEGDDPNGVNAGVVNKVLPRVMIDGPFGSASEDVFNYEIAVLVGAGIGVTPFASILKDIWYRAHWPDPNKPTRLSKVYFIWVIRDFGSAEWFHSLLHAIEEQDLDNYIEIQTYLTAKIKVDDIQNILAHDIGSERDAISGLRAPTNFGRPNWDRIFQGITAKHPNTDAGVFFCGPQALGSALHKCCNKYSNPKGTRFFFGKENF</sequence>
<evidence type="ECO:0000259" key="12">
    <source>
        <dbReference type="PROSITE" id="PS51384"/>
    </source>
</evidence>
<dbReference type="PRINTS" id="PR00466">
    <property type="entry name" value="GP91PHOX"/>
</dbReference>
<comment type="subcellular location">
    <subcellularLocation>
        <location evidence="1">Membrane</location>
        <topology evidence="1">Multi-pass membrane protein</topology>
    </subcellularLocation>
</comment>
<evidence type="ECO:0000313" key="16">
    <source>
        <dbReference type="EMBL" id="TIC61873.1"/>
    </source>
</evidence>
<dbReference type="PANTHER" id="PTHR11972:SF153">
    <property type="entry name" value="SUPEROXIDE-GENERATING NADPH OXIDASE HEAVY CHAIN SUBUNIT A"/>
    <property type="match status" value="1"/>
</dbReference>
<dbReference type="Proteomes" id="UP000310708">
    <property type="component" value="Unassembled WGS sequence"/>
</dbReference>
<dbReference type="Pfam" id="PF01794">
    <property type="entry name" value="Ferric_reduct"/>
    <property type="match status" value="1"/>
</dbReference>
<evidence type="ECO:0000256" key="10">
    <source>
        <dbReference type="ARBA" id="ARBA00023136"/>
    </source>
</evidence>
<feature type="transmembrane region" description="Helical" evidence="11">
    <location>
        <begin position="189"/>
        <end position="215"/>
    </location>
</feature>
<dbReference type="EMBL" id="SPRH01000067">
    <property type="protein sequence ID" value="TIB96258.1"/>
    <property type="molecule type" value="Genomic_DNA"/>
</dbReference>
<keyword evidence="10 11" id="KW-0472">Membrane</keyword>
<keyword evidence="4" id="KW-0479">Metal-binding</keyword>
<dbReference type="SFLD" id="SFLDG01169">
    <property type="entry name" value="NADPH_oxidase_subgroup_(NOX)"/>
    <property type="match status" value="1"/>
</dbReference>
<dbReference type="Gene3D" id="3.40.50.80">
    <property type="entry name" value="Nucleotide-binding domain of ferredoxin-NADP reductase (FNR) module"/>
    <property type="match status" value="1"/>
</dbReference>
<feature type="transmembrane region" description="Helical" evidence="11">
    <location>
        <begin position="55"/>
        <end position="78"/>
    </location>
</feature>
<dbReference type="InterPro" id="IPR000778">
    <property type="entry name" value="Cyt_b245_heavy_chain"/>
</dbReference>
<dbReference type="SFLD" id="SFLDG01168">
    <property type="entry name" value="Ferric_reductase_subgroup_(FRE"/>
    <property type="match status" value="1"/>
</dbReference>
<feature type="transmembrane region" description="Helical" evidence="11">
    <location>
        <begin position="267"/>
        <end position="286"/>
    </location>
</feature>
<reference evidence="17 18" key="1">
    <citation type="submission" date="2019-03" db="EMBL/GenBank/DDBJ databases">
        <title>Sequencing 25 genomes of Wallemia mellicola.</title>
        <authorList>
            <person name="Gostincar C."/>
        </authorList>
    </citation>
    <scope>NUCLEOTIDE SEQUENCE [LARGE SCALE GENOMIC DNA]</scope>
    <source>
        <strain evidence="14 18">EXF-1262</strain>
        <strain evidence="15 17">EXF-1277</strain>
        <strain evidence="13 19">EXF-6152</strain>
        <strain evidence="16 20">EXF-757</strain>
    </source>
</reference>
<keyword evidence="9" id="KW-0406">Ion transport</keyword>
<evidence type="ECO:0000256" key="1">
    <source>
        <dbReference type="ARBA" id="ARBA00004141"/>
    </source>
</evidence>
<evidence type="ECO:0000256" key="4">
    <source>
        <dbReference type="ARBA" id="ARBA00022723"/>
    </source>
</evidence>
<evidence type="ECO:0000256" key="5">
    <source>
        <dbReference type="ARBA" id="ARBA00022982"/>
    </source>
</evidence>
<evidence type="ECO:0000256" key="3">
    <source>
        <dbReference type="ARBA" id="ARBA00022692"/>
    </source>
</evidence>
<accession>A0A4T0R222</accession>
<evidence type="ECO:0000313" key="17">
    <source>
        <dbReference type="Proteomes" id="UP000305362"/>
    </source>
</evidence>
<dbReference type="InterPro" id="IPR039261">
    <property type="entry name" value="FNR_nucleotide-bd"/>
</dbReference>
<dbReference type="SUPFAM" id="SSF63380">
    <property type="entry name" value="Riboflavin synthase domain-like"/>
    <property type="match status" value="1"/>
</dbReference>
<dbReference type="InterPro" id="IPR050369">
    <property type="entry name" value="RBOH/FRE"/>
</dbReference>
<protein>
    <submittedName>
        <fullName evidence="14">NADPH oxidase B</fullName>
    </submittedName>
</protein>
<dbReference type="OrthoDB" id="167398at2759"/>
<dbReference type="EMBL" id="SPRX01000085">
    <property type="protein sequence ID" value="TIC61873.1"/>
    <property type="molecule type" value="Genomic_DNA"/>
</dbReference>
<keyword evidence="7" id="KW-0560">Oxidoreductase</keyword>
<dbReference type="PROSITE" id="PS51384">
    <property type="entry name" value="FAD_FR"/>
    <property type="match status" value="1"/>
</dbReference>
<evidence type="ECO:0000256" key="9">
    <source>
        <dbReference type="ARBA" id="ARBA00023065"/>
    </source>
</evidence>
<evidence type="ECO:0000313" key="13">
    <source>
        <dbReference type="EMBL" id="TIB75454.1"/>
    </source>
</evidence>
<dbReference type="InterPro" id="IPR013112">
    <property type="entry name" value="FAD-bd_8"/>
</dbReference>